<feature type="region of interest" description="Disordered" evidence="1">
    <location>
        <begin position="180"/>
        <end position="220"/>
    </location>
</feature>
<accession>A0AAD7TIX3</accession>
<comment type="caution">
    <text evidence="2">The sequence shown here is derived from an EMBL/GenBank/DDBJ whole genome shotgun (WGS) entry which is preliminary data.</text>
</comment>
<evidence type="ECO:0000313" key="2">
    <source>
        <dbReference type="EMBL" id="KAJ8461785.1"/>
    </source>
</evidence>
<dbReference type="Proteomes" id="UP001215151">
    <property type="component" value="Unassembled WGS sequence"/>
</dbReference>
<sequence>MLKVLLFPPDEDAPRVVETECEIYTDEDVDQGDETHEVRIGTTLLGTSTVTAIPIGPIAFSADSSNGSGPPTRLYLAFDASIQGPTSSQPLNRAALRITDDDQPHRPWRGPLVGFRAREPVRTHRQFVDVGPQDVAAFATGLNSRAPPPHFLTWREMPPDEVLEDIVMRVLLEALSRDAEASRARGNPMLDLSKDHDQNAGLREFRLSGATGTTTTSSAR</sequence>
<name>A0AAD7TIX3_9APHY</name>
<evidence type="ECO:0000256" key="1">
    <source>
        <dbReference type="SAM" id="MobiDB-lite"/>
    </source>
</evidence>
<feature type="compositionally biased region" description="Basic and acidic residues" evidence="1">
    <location>
        <begin position="192"/>
        <end position="206"/>
    </location>
</feature>
<protein>
    <submittedName>
        <fullName evidence="2">Uncharacterized protein</fullName>
    </submittedName>
</protein>
<dbReference type="EMBL" id="JAPEVG010000524">
    <property type="protein sequence ID" value="KAJ8461785.1"/>
    <property type="molecule type" value="Genomic_DNA"/>
</dbReference>
<organism evidence="2 3">
    <name type="scientific">Trametes cubensis</name>
    <dbReference type="NCBI Taxonomy" id="1111947"/>
    <lineage>
        <taxon>Eukaryota</taxon>
        <taxon>Fungi</taxon>
        <taxon>Dikarya</taxon>
        <taxon>Basidiomycota</taxon>
        <taxon>Agaricomycotina</taxon>
        <taxon>Agaricomycetes</taxon>
        <taxon>Polyporales</taxon>
        <taxon>Polyporaceae</taxon>
        <taxon>Trametes</taxon>
    </lineage>
</organism>
<gene>
    <name evidence="2" type="ORF">ONZ51_g11320</name>
</gene>
<proteinExistence type="predicted"/>
<evidence type="ECO:0000313" key="3">
    <source>
        <dbReference type="Proteomes" id="UP001215151"/>
    </source>
</evidence>
<feature type="compositionally biased region" description="Low complexity" evidence="1">
    <location>
        <begin position="208"/>
        <end position="220"/>
    </location>
</feature>
<reference evidence="2" key="1">
    <citation type="submission" date="2022-11" db="EMBL/GenBank/DDBJ databases">
        <title>Genome Sequence of Cubamyces cubensis.</title>
        <authorList>
            <person name="Buettner E."/>
        </authorList>
    </citation>
    <scope>NUCLEOTIDE SEQUENCE</scope>
    <source>
        <strain evidence="2">MPL-01</strain>
    </source>
</reference>
<dbReference type="AlphaFoldDB" id="A0AAD7TIX3"/>
<keyword evidence="3" id="KW-1185">Reference proteome</keyword>